<keyword evidence="4" id="KW-0378">Hydrolase</keyword>
<evidence type="ECO:0000256" key="8">
    <source>
        <dbReference type="ARBA" id="ARBA00023134"/>
    </source>
</evidence>
<evidence type="ECO:0000256" key="7">
    <source>
        <dbReference type="ARBA" id="ARBA00022989"/>
    </source>
</evidence>
<comment type="subcellular location">
    <subcellularLocation>
        <location evidence="1">Endoplasmic reticulum membrane</location>
        <topology evidence="1">Multi-pass membrane protein</topology>
    </subcellularLocation>
</comment>
<keyword evidence="8" id="KW-0342">GTP-binding</keyword>
<feature type="region of interest" description="Disordered" evidence="12">
    <location>
        <begin position="488"/>
        <end position="511"/>
    </location>
</feature>
<keyword evidence="7 13" id="KW-1133">Transmembrane helix</keyword>
<feature type="domain" description="GB1/RHD3-type G" evidence="14">
    <location>
        <begin position="22"/>
        <end position="254"/>
    </location>
</feature>
<dbReference type="PANTHER" id="PTHR10751">
    <property type="entry name" value="GUANYLATE BINDING PROTEIN"/>
    <property type="match status" value="1"/>
</dbReference>
<evidence type="ECO:0000313" key="16">
    <source>
        <dbReference type="WBParaSite" id="nRc.2.0.1.t00693-RA"/>
    </source>
</evidence>
<dbReference type="GO" id="GO:0005789">
    <property type="term" value="C:endoplasmic reticulum membrane"/>
    <property type="evidence" value="ECO:0007669"/>
    <property type="project" value="UniProtKB-SubCell"/>
</dbReference>
<dbReference type="AlphaFoldDB" id="A0A915HGF2"/>
<dbReference type="GO" id="GO:0005525">
    <property type="term" value="F:GTP binding"/>
    <property type="evidence" value="ECO:0007669"/>
    <property type="project" value="UniProtKB-KW"/>
</dbReference>
<dbReference type="OMA" id="GQVMFKR"/>
<comment type="similarity">
    <text evidence="11">Belongs to the TRAFAC class dynamin-like GTPase superfamily. GB1/RHD3 GTPase family.</text>
</comment>
<proteinExistence type="inferred from homology"/>
<dbReference type="InterPro" id="IPR027417">
    <property type="entry name" value="P-loop_NTPase"/>
</dbReference>
<protein>
    <submittedName>
        <fullName evidence="16">GB1/RHD3-type G domain-containing protein</fullName>
    </submittedName>
</protein>
<dbReference type="SUPFAM" id="SSF48340">
    <property type="entry name" value="Interferon-induced guanylate-binding protein 1 (GBP1), C-terminal domain"/>
    <property type="match status" value="1"/>
</dbReference>
<keyword evidence="5" id="KW-0256">Endoplasmic reticulum</keyword>
<dbReference type="SUPFAM" id="SSF52540">
    <property type="entry name" value="P-loop containing nucleoside triphosphate hydrolases"/>
    <property type="match status" value="1"/>
</dbReference>
<reference evidence="16" key="1">
    <citation type="submission" date="2022-11" db="UniProtKB">
        <authorList>
            <consortium name="WormBaseParasite"/>
        </authorList>
    </citation>
    <scope>IDENTIFICATION</scope>
</reference>
<dbReference type="FunFam" id="1.20.58.420:FF:000001">
    <property type="entry name" value="Atlastin-1 isoform 1"/>
    <property type="match status" value="1"/>
</dbReference>
<evidence type="ECO:0000256" key="4">
    <source>
        <dbReference type="ARBA" id="ARBA00022801"/>
    </source>
</evidence>
<sequence>THSFTLVDRALSSILLRDDVADLKVCIVSVAGAFRKGKSFLLNFFLRYLSHFDVATTAAAKNSDNGGSGDNFEERPRKNVDDDDWLGDDERNLEGFSWRGGCERETSGMLLWSEPFFAYSPSGEKIAILLMDTQGAFDSQSTVKDCATVFALSTMISSVQDDLQHLQLFTEYGRLALESNDSKPFQVSDKQHAELQQLRKYIRNCFTGMECFLMPHPGLKVATSPNFKGQLSDVESEFKTQLKNLIPNIVDGSKLTLKEINGEKVTCRELLEYFRSYIKIFQGEELPEPKSMLLATAEANNLAAVASAKANYCKKMEEICGGDSPYVAVELLEAKHCQFRDDCLHQFNKTRKMGGEEFSKSFLEKLDAEILERYENFVKNNNGKNFFRSARTPGVLFVFLVFDYLLQEIFQLLYLDFLATLCSTILGLILMTMCLWFYTRYTGSFREIGQSIDEVAEFCWDNVLSPFSYYALQEGVKHAASLQRKFNETNSNPTYRNGSKSSLHRNGAGRR</sequence>
<evidence type="ECO:0000256" key="11">
    <source>
        <dbReference type="PROSITE-ProRule" id="PRU01052"/>
    </source>
</evidence>
<dbReference type="WBParaSite" id="nRc.2.0.1.t00693-RA">
    <property type="protein sequence ID" value="nRc.2.0.1.t00693-RA"/>
    <property type="gene ID" value="nRc.2.0.1.g00693"/>
</dbReference>
<keyword evidence="15" id="KW-1185">Reference proteome</keyword>
<feature type="region of interest" description="Disordered" evidence="12">
    <location>
        <begin position="61"/>
        <end position="86"/>
    </location>
</feature>
<evidence type="ECO:0000256" key="1">
    <source>
        <dbReference type="ARBA" id="ARBA00004477"/>
    </source>
</evidence>
<evidence type="ECO:0000256" key="9">
    <source>
        <dbReference type="ARBA" id="ARBA00023136"/>
    </source>
</evidence>
<organism evidence="15 16">
    <name type="scientific">Romanomermis culicivorax</name>
    <name type="common">Nematode worm</name>
    <dbReference type="NCBI Taxonomy" id="13658"/>
    <lineage>
        <taxon>Eukaryota</taxon>
        <taxon>Metazoa</taxon>
        <taxon>Ecdysozoa</taxon>
        <taxon>Nematoda</taxon>
        <taxon>Enoplea</taxon>
        <taxon>Dorylaimia</taxon>
        <taxon>Mermithida</taxon>
        <taxon>Mermithoidea</taxon>
        <taxon>Mermithidae</taxon>
        <taxon>Romanomermis</taxon>
    </lineage>
</organism>
<dbReference type="PROSITE" id="PS51715">
    <property type="entry name" value="G_GB1_RHD3"/>
    <property type="match status" value="1"/>
</dbReference>
<keyword evidence="2 13" id="KW-0812">Transmembrane</keyword>
<evidence type="ECO:0000256" key="2">
    <source>
        <dbReference type="ARBA" id="ARBA00022692"/>
    </source>
</evidence>
<keyword evidence="9 13" id="KW-0472">Membrane</keyword>
<evidence type="ECO:0000256" key="3">
    <source>
        <dbReference type="ARBA" id="ARBA00022741"/>
    </source>
</evidence>
<feature type="compositionally biased region" description="Polar residues" evidence="12">
    <location>
        <begin position="488"/>
        <end position="501"/>
    </location>
</feature>
<dbReference type="GO" id="GO:0003924">
    <property type="term" value="F:GTPase activity"/>
    <property type="evidence" value="ECO:0007669"/>
    <property type="project" value="InterPro"/>
</dbReference>
<dbReference type="Proteomes" id="UP000887565">
    <property type="component" value="Unplaced"/>
</dbReference>
<evidence type="ECO:0000256" key="10">
    <source>
        <dbReference type="ARBA" id="ARBA00049117"/>
    </source>
</evidence>
<keyword evidence="3" id="KW-0547">Nucleotide-binding</keyword>
<keyword evidence="6" id="KW-0460">Magnesium</keyword>
<evidence type="ECO:0000256" key="13">
    <source>
        <dbReference type="SAM" id="Phobius"/>
    </source>
</evidence>
<accession>A0A915HGF2</accession>
<name>A0A915HGF2_ROMCU</name>
<dbReference type="Gene3D" id="1.20.58.420">
    <property type="entry name" value="AHSP"/>
    <property type="match status" value="1"/>
</dbReference>
<comment type="catalytic activity">
    <reaction evidence="10">
        <text>GTP + H2O = GDP + phosphate + H(+)</text>
        <dbReference type="Rhea" id="RHEA:19669"/>
        <dbReference type="ChEBI" id="CHEBI:15377"/>
        <dbReference type="ChEBI" id="CHEBI:15378"/>
        <dbReference type="ChEBI" id="CHEBI:37565"/>
        <dbReference type="ChEBI" id="CHEBI:43474"/>
        <dbReference type="ChEBI" id="CHEBI:58189"/>
    </reaction>
    <physiologicalReaction direction="left-to-right" evidence="10">
        <dbReference type="Rhea" id="RHEA:19670"/>
    </physiologicalReaction>
</comment>
<dbReference type="InterPro" id="IPR015894">
    <property type="entry name" value="Guanylate-bd_N"/>
</dbReference>
<dbReference type="InterPro" id="IPR030386">
    <property type="entry name" value="G_GB1_RHD3_dom"/>
</dbReference>
<evidence type="ECO:0000256" key="12">
    <source>
        <dbReference type="SAM" id="MobiDB-lite"/>
    </source>
</evidence>
<evidence type="ECO:0000259" key="14">
    <source>
        <dbReference type="PROSITE" id="PS51715"/>
    </source>
</evidence>
<feature type="transmembrane region" description="Helical" evidence="13">
    <location>
        <begin position="413"/>
        <end position="438"/>
    </location>
</feature>
<dbReference type="Gene3D" id="3.40.50.300">
    <property type="entry name" value="P-loop containing nucleotide triphosphate hydrolases"/>
    <property type="match status" value="2"/>
</dbReference>
<evidence type="ECO:0000256" key="5">
    <source>
        <dbReference type="ARBA" id="ARBA00022824"/>
    </source>
</evidence>
<evidence type="ECO:0000256" key="6">
    <source>
        <dbReference type="ARBA" id="ARBA00022842"/>
    </source>
</evidence>
<dbReference type="InterPro" id="IPR036543">
    <property type="entry name" value="Guanylate-bd_C_sf"/>
</dbReference>
<evidence type="ECO:0000313" key="15">
    <source>
        <dbReference type="Proteomes" id="UP000887565"/>
    </source>
</evidence>
<dbReference type="Pfam" id="PF02263">
    <property type="entry name" value="GBP"/>
    <property type="match status" value="1"/>
</dbReference>